<dbReference type="EMBL" id="JACWMY010000003">
    <property type="protein sequence ID" value="MBD1363790.1"/>
    <property type="molecule type" value="Genomic_DNA"/>
</dbReference>
<gene>
    <name evidence="1" type="ORF">IDJ77_08200</name>
</gene>
<organism evidence="1 2">
    <name type="scientific">Mucilaginibacter pankratovii</name>
    <dbReference type="NCBI Taxonomy" id="2772110"/>
    <lineage>
        <taxon>Bacteria</taxon>
        <taxon>Pseudomonadati</taxon>
        <taxon>Bacteroidota</taxon>
        <taxon>Sphingobacteriia</taxon>
        <taxon>Sphingobacteriales</taxon>
        <taxon>Sphingobacteriaceae</taxon>
        <taxon>Mucilaginibacter</taxon>
    </lineage>
</organism>
<protein>
    <submittedName>
        <fullName evidence="1">EboA domain-containing protein</fullName>
    </submittedName>
</protein>
<evidence type="ECO:0000313" key="2">
    <source>
        <dbReference type="Proteomes" id="UP000606600"/>
    </source>
</evidence>
<dbReference type="Proteomes" id="UP000606600">
    <property type="component" value="Unassembled WGS sequence"/>
</dbReference>
<keyword evidence="2" id="KW-1185">Reference proteome</keyword>
<dbReference type="NCBIfam" id="NF035938">
    <property type="entry name" value="EboA_domain"/>
    <property type="match status" value="1"/>
</dbReference>
<proteinExistence type="predicted"/>
<accession>A0ABR7WNA9</accession>
<sequence>MYTYDIDALKQLLGLIMHDNISPDVLAWLMKQGNSNNTAAFHAAFVMMPRKTGRLTISVTPVQITQLNTIRPNFNIEGWTADRLGRVFLLTLADAIDRSHYLKVIESLFRAGEMNELVALYSALPLLAYPESWAMRCAEGIRSNIGNVLEAIMYRNPYPSEQLSADAWNQLVMKAIFTEKEIGLIIGLYERNNAELARILLDHARERGAAGRTVPTELWKLAQQFTEAGLIDKLKQDYQLN</sequence>
<dbReference type="RefSeq" id="WP_191188454.1">
    <property type="nucleotide sequence ID" value="NZ_JACWMY010000003.1"/>
</dbReference>
<name>A0ABR7WNA9_9SPHI</name>
<dbReference type="InterPro" id="IPR047715">
    <property type="entry name" value="EboA_dom"/>
</dbReference>
<reference evidence="1 2" key="1">
    <citation type="submission" date="2020-09" db="EMBL/GenBank/DDBJ databases">
        <title>Novel species of Mucilaginibacter isolated from a glacier on the Tibetan Plateau.</title>
        <authorList>
            <person name="Liu Q."/>
            <person name="Xin Y.-H."/>
        </authorList>
    </citation>
    <scope>NUCLEOTIDE SEQUENCE [LARGE SCALE GENOMIC DNA]</scope>
    <source>
        <strain evidence="1 2">ZT4R22</strain>
    </source>
</reference>
<comment type="caution">
    <text evidence="1">The sequence shown here is derived from an EMBL/GenBank/DDBJ whole genome shotgun (WGS) entry which is preliminary data.</text>
</comment>
<evidence type="ECO:0000313" key="1">
    <source>
        <dbReference type="EMBL" id="MBD1363790.1"/>
    </source>
</evidence>